<evidence type="ECO:0000256" key="2">
    <source>
        <dbReference type="ARBA" id="ARBA00023284"/>
    </source>
</evidence>
<dbReference type="SUPFAM" id="SSF52833">
    <property type="entry name" value="Thioredoxin-like"/>
    <property type="match status" value="1"/>
</dbReference>
<sequence length="84" mass="9530">MKPKRHPKVILFSSSSCPWCNRAKNYLRQKGIRVKEIKVDRDPDAAKDVVRMTGQMGVPVLLIGRAKVVGFDKAKIDRLLGLRE</sequence>
<gene>
    <name evidence="4" type="ORF">DRJ00_01390</name>
</gene>
<dbReference type="Pfam" id="PF00462">
    <property type="entry name" value="Glutaredoxin"/>
    <property type="match status" value="1"/>
</dbReference>
<organism evidence="4 5">
    <name type="scientific">Aerophobetes bacterium</name>
    <dbReference type="NCBI Taxonomy" id="2030807"/>
    <lineage>
        <taxon>Bacteria</taxon>
        <taxon>Candidatus Aerophobota</taxon>
    </lineage>
</organism>
<evidence type="ECO:0000313" key="5">
    <source>
        <dbReference type="Proteomes" id="UP000279422"/>
    </source>
</evidence>
<evidence type="ECO:0000259" key="3">
    <source>
        <dbReference type="Pfam" id="PF00462"/>
    </source>
</evidence>
<reference evidence="4 5" key="1">
    <citation type="submission" date="2018-06" db="EMBL/GenBank/DDBJ databases">
        <title>Extensive metabolic versatility and redundancy in microbially diverse, dynamic hydrothermal sediments.</title>
        <authorList>
            <person name="Dombrowski N."/>
            <person name="Teske A."/>
            <person name="Baker B.J."/>
        </authorList>
    </citation>
    <scope>NUCLEOTIDE SEQUENCE [LARGE SCALE GENOMIC DNA]</scope>
    <source>
        <strain evidence="4">B47_G16</strain>
    </source>
</reference>
<dbReference type="GO" id="GO:0009055">
    <property type="term" value="F:electron transfer activity"/>
    <property type="evidence" value="ECO:0007669"/>
    <property type="project" value="TreeGrafter"/>
</dbReference>
<keyword evidence="2" id="KW-0676">Redox-active center</keyword>
<proteinExistence type="predicted"/>
<name>A0A497E5J3_UNCAE</name>
<dbReference type="GO" id="GO:0045454">
    <property type="term" value="P:cell redox homeostasis"/>
    <property type="evidence" value="ECO:0007669"/>
    <property type="project" value="TreeGrafter"/>
</dbReference>
<dbReference type="EMBL" id="QMPZ01000008">
    <property type="protein sequence ID" value="RLE10437.1"/>
    <property type="molecule type" value="Genomic_DNA"/>
</dbReference>
<dbReference type="PRINTS" id="PR00160">
    <property type="entry name" value="GLUTAREDOXIN"/>
</dbReference>
<protein>
    <submittedName>
        <fullName evidence="4">NrdH-redoxin</fullName>
    </submittedName>
</protein>
<dbReference type="InterPro" id="IPR002109">
    <property type="entry name" value="Glutaredoxin"/>
</dbReference>
<dbReference type="Gene3D" id="3.40.30.10">
    <property type="entry name" value="Glutaredoxin"/>
    <property type="match status" value="1"/>
</dbReference>
<evidence type="ECO:0000256" key="1">
    <source>
        <dbReference type="ARBA" id="ARBA00023157"/>
    </source>
</evidence>
<dbReference type="InterPro" id="IPR036249">
    <property type="entry name" value="Thioredoxin-like_sf"/>
</dbReference>
<feature type="domain" description="Glutaredoxin" evidence="3">
    <location>
        <begin position="9"/>
        <end position="64"/>
    </location>
</feature>
<comment type="caution">
    <text evidence="4">The sequence shown here is derived from an EMBL/GenBank/DDBJ whole genome shotgun (WGS) entry which is preliminary data.</text>
</comment>
<dbReference type="InterPro" id="IPR051548">
    <property type="entry name" value="Grx-like_ET"/>
</dbReference>
<dbReference type="CDD" id="cd02976">
    <property type="entry name" value="NrdH"/>
    <property type="match status" value="1"/>
</dbReference>
<dbReference type="PROSITE" id="PS51354">
    <property type="entry name" value="GLUTAREDOXIN_2"/>
    <property type="match status" value="1"/>
</dbReference>
<accession>A0A497E5J3</accession>
<dbReference type="InterPro" id="IPR011767">
    <property type="entry name" value="GLR_AS"/>
</dbReference>
<dbReference type="Proteomes" id="UP000279422">
    <property type="component" value="Unassembled WGS sequence"/>
</dbReference>
<dbReference type="PROSITE" id="PS00195">
    <property type="entry name" value="GLUTAREDOXIN_1"/>
    <property type="match status" value="1"/>
</dbReference>
<dbReference type="PANTHER" id="PTHR34386:SF1">
    <property type="entry name" value="GLUTAREDOXIN-LIKE PROTEIN NRDH"/>
    <property type="match status" value="1"/>
</dbReference>
<dbReference type="InterPro" id="IPR014025">
    <property type="entry name" value="Glutaredoxin_subgr"/>
</dbReference>
<dbReference type="AlphaFoldDB" id="A0A497E5J3"/>
<dbReference type="PANTHER" id="PTHR34386">
    <property type="entry name" value="GLUTAREDOXIN"/>
    <property type="match status" value="1"/>
</dbReference>
<keyword evidence="1" id="KW-1015">Disulfide bond</keyword>
<evidence type="ECO:0000313" key="4">
    <source>
        <dbReference type="EMBL" id="RLE10437.1"/>
    </source>
</evidence>